<comment type="catalytic activity">
    <reaction evidence="8">
        <text>L-tryptophan + O2 = indole-3-acetamide + CO2 + H2O</text>
        <dbReference type="Rhea" id="RHEA:16165"/>
        <dbReference type="ChEBI" id="CHEBI:15377"/>
        <dbReference type="ChEBI" id="CHEBI:15379"/>
        <dbReference type="ChEBI" id="CHEBI:16031"/>
        <dbReference type="ChEBI" id="CHEBI:16526"/>
        <dbReference type="ChEBI" id="CHEBI:57912"/>
        <dbReference type="EC" id="1.13.12.3"/>
    </reaction>
</comment>
<reference evidence="11 14" key="2">
    <citation type="submission" date="2019-07" db="EMBL/GenBank/DDBJ databases">
        <title>Whole genome shotgun sequence of Myxococcus fulvus NBRC 100333.</title>
        <authorList>
            <person name="Hosoyama A."/>
            <person name="Uohara A."/>
            <person name="Ohji S."/>
            <person name="Ichikawa N."/>
        </authorList>
    </citation>
    <scope>NUCLEOTIDE SEQUENCE [LARGE SCALE GENOMIC DNA]</scope>
    <source>
        <strain evidence="11 14">NBRC 100333</strain>
    </source>
</reference>
<dbReference type="SUPFAM" id="SSF51905">
    <property type="entry name" value="FAD/NAD(P)-binding domain"/>
    <property type="match status" value="1"/>
</dbReference>
<keyword evidence="7" id="KW-0073">Auxin biosynthesis</keyword>
<comment type="similarity">
    <text evidence="3">Belongs to the tryptophan 2-monooxygenase family.</text>
</comment>
<dbReference type="OrthoDB" id="337830at2"/>
<evidence type="ECO:0000256" key="5">
    <source>
        <dbReference type="ARBA" id="ARBA00017871"/>
    </source>
</evidence>
<evidence type="ECO:0000256" key="9">
    <source>
        <dbReference type="PIRSR" id="PIRSR601613-1"/>
    </source>
</evidence>
<feature type="domain" description="Amine oxidase" evidence="10">
    <location>
        <begin position="78"/>
        <end position="528"/>
    </location>
</feature>
<protein>
    <recommendedName>
        <fullName evidence="5">Tryptophan 2-monooxygenase</fullName>
        <ecNumber evidence="4">1.13.12.3</ecNumber>
    </recommendedName>
</protein>
<reference evidence="12 13" key="1">
    <citation type="submission" date="2016-10" db="EMBL/GenBank/DDBJ databases">
        <authorList>
            <person name="Varghese N."/>
            <person name="Submissions S."/>
        </authorList>
    </citation>
    <scope>NUCLEOTIDE SEQUENCE [LARGE SCALE GENOMIC DNA]</scope>
    <source>
        <strain evidence="12 13">DSM 16525</strain>
    </source>
</reference>
<feature type="binding site" evidence="9">
    <location>
        <position position="413"/>
    </location>
    <ligand>
        <name>substrate</name>
    </ligand>
</feature>
<comment type="caution">
    <text evidence="11">The sequence shown here is derived from an EMBL/GenBank/DDBJ whole genome shotgun (WGS) entry which is preliminary data.</text>
</comment>
<proteinExistence type="inferred from homology"/>
<evidence type="ECO:0000259" key="10">
    <source>
        <dbReference type="Pfam" id="PF01593"/>
    </source>
</evidence>
<dbReference type="Gene3D" id="3.90.660.10">
    <property type="match status" value="1"/>
</dbReference>
<dbReference type="InterPro" id="IPR002937">
    <property type="entry name" value="Amino_oxidase"/>
</dbReference>
<dbReference type="AlphaFoldDB" id="A0A511TA72"/>
<dbReference type="InterPro" id="IPR036188">
    <property type="entry name" value="FAD/NAD-bd_sf"/>
</dbReference>
<sequence length="537" mass="57683">MPRTALFDSFRQTTRKALAASTSRREVTLPSEARRGLDRRSVLKGLTALGLGFAVGSARAQEAHALPSPRVGIIGAGLAGLACAYELRRAGVIATVHEASERTGGRVYSMGGAFGGPVTFPGQVVERGGEFIDSGHTTMLGYARQFQLEREDLARFHGEVTYFFGGQRYTEAAILAEYCPLIAAIRQDLSRLSEAPTAARHTPVDRAFDLMDLMTYLESRDAGPLISAAIIAAYEAEYGRTADTLSCLNLLFLIGTEQCRRFEPYGESDERYRLLGGNQQIPRELAARLPGQVRLGERLEAVRRTPAGALALSLRRSSWSFTATYDVVVLAVPFTVLRRVALDGSLGLPPWKRKVIQELGYGTNAKMMVGYQGPVWRAGGGSGATYSDLMHHQATWETNPSRATTRDAVLTDYASGERGAAMDPGNVALEAERFVAAMNRVVPGTASAVKRGVDGRILAHLEHWPSSPFALGSYTAYGPGQFTSLAGYEAPPVGNLFFAGEHTSSFYEAQGYMEGAAASGRSTAAAILAEARIAALG</sequence>
<evidence type="ECO:0000256" key="2">
    <source>
        <dbReference type="ARBA" id="ARBA00004814"/>
    </source>
</evidence>
<dbReference type="Gene3D" id="1.10.405.10">
    <property type="entry name" value="Guanine Nucleotide Dissociation Inhibitor, domain 1"/>
    <property type="match status" value="1"/>
</dbReference>
<dbReference type="Proteomes" id="UP000183760">
    <property type="component" value="Unassembled WGS sequence"/>
</dbReference>
<evidence type="ECO:0000256" key="7">
    <source>
        <dbReference type="ARBA" id="ARBA00023070"/>
    </source>
</evidence>
<keyword evidence="6" id="KW-0560">Oxidoreductase</keyword>
<organism evidence="11 14">
    <name type="scientific">Myxococcus fulvus</name>
    <dbReference type="NCBI Taxonomy" id="33"/>
    <lineage>
        <taxon>Bacteria</taxon>
        <taxon>Pseudomonadati</taxon>
        <taxon>Myxococcota</taxon>
        <taxon>Myxococcia</taxon>
        <taxon>Myxococcales</taxon>
        <taxon>Cystobacterineae</taxon>
        <taxon>Myxococcaceae</taxon>
        <taxon>Myxococcus</taxon>
    </lineage>
</organism>
<name>A0A511TA72_MYXFU</name>
<dbReference type="Gene3D" id="3.50.50.60">
    <property type="entry name" value="FAD/NAD(P)-binding domain"/>
    <property type="match status" value="1"/>
</dbReference>
<feature type="binding site" evidence="9">
    <location>
        <begin position="98"/>
        <end position="99"/>
    </location>
    <ligand>
        <name>FAD</name>
        <dbReference type="ChEBI" id="CHEBI:57692"/>
    </ligand>
</feature>
<dbReference type="SUPFAM" id="SSF54373">
    <property type="entry name" value="FAD-linked reductases, C-terminal domain"/>
    <property type="match status" value="1"/>
</dbReference>
<evidence type="ECO:0000313" key="11">
    <source>
        <dbReference type="EMBL" id="GEN11076.1"/>
    </source>
</evidence>
<dbReference type="InterPro" id="IPR006311">
    <property type="entry name" value="TAT_signal"/>
</dbReference>
<dbReference type="Pfam" id="PF01593">
    <property type="entry name" value="Amino_oxidase"/>
    <property type="match status" value="1"/>
</dbReference>
<evidence type="ECO:0000256" key="8">
    <source>
        <dbReference type="ARBA" id="ARBA00047321"/>
    </source>
</evidence>
<comment type="pathway">
    <text evidence="2">Plant hormone metabolism; auxin biosynthesis.</text>
</comment>
<dbReference type="EMBL" id="BJXR01000043">
    <property type="protein sequence ID" value="GEN11076.1"/>
    <property type="molecule type" value="Genomic_DNA"/>
</dbReference>
<dbReference type="Proteomes" id="UP000321514">
    <property type="component" value="Unassembled WGS sequence"/>
</dbReference>
<dbReference type="PANTHER" id="PTHR10742">
    <property type="entry name" value="FLAVIN MONOAMINE OXIDASE"/>
    <property type="match status" value="1"/>
</dbReference>
<dbReference type="GO" id="GO:0009851">
    <property type="term" value="P:auxin biosynthetic process"/>
    <property type="evidence" value="ECO:0007669"/>
    <property type="project" value="UniProtKB-KW"/>
</dbReference>
<comment type="cofactor">
    <cofactor evidence="1">
        <name>FAD</name>
        <dbReference type="ChEBI" id="CHEBI:57692"/>
    </cofactor>
</comment>
<keyword evidence="13" id="KW-1185">Reference proteome</keyword>
<dbReference type="EC" id="1.13.12.3" evidence="4"/>
<gene>
    <name evidence="11" type="ORF">MFU01_61130</name>
    <name evidence="12" type="ORF">SAMN05443572_102193</name>
</gene>
<evidence type="ECO:0000256" key="3">
    <source>
        <dbReference type="ARBA" id="ARBA00005833"/>
    </source>
</evidence>
<dbReference type="InterPro" id="IPR050281">
    <property type="entry name" value="Flavin_monoamine_oxidase"/>
</dbReference>
<evidence type="ECO:0000313" key="13">
    <source>
        <dbReference type="Proteomes" id="UP000183760"/>
    </source>
</evidence>
<dbReference type="PROSITE" id="PS51318">
    <property type="entry name" value="TAT"/>
    <property type="match status" value="1"/>
</dbReference>
<evidence type="ECO:0000313" key="12">
    <source>
        <dbReference type="EMBL" id="SET41428.1"/>
    </source>
</evidence>
<evidence type="ECO:0000256" key="1">
    <source>
        <dbReference type="ARBA" id="ARBA00001974"/>
    </source>
</evidence>
<dbReference type="InterPro" id="IPR001613">
    <property type="entry name" value="Flavin_amine_oxidase"/>
</dbReference>
<accession>A0A511TA72</accession>
<dbReference type="EMBL" id="FOIB01000002">
    <property type="protein sequence ID" value="SET41428.1"/>
    <property type="molecule type" value="Genomic_DNA"/>
</dbReference>
<dbReference type="STRING" id="1334629.MFUL124B02_32255"/>
<dbReference type="PRINTS" id="PR00757">
    <property type="entry name" value="AMINEOXDASEF"/>
</dbReference>
<dbReference type="GO" id="GO:0050361">
    <property type="term" value="F:tryptophan 2-monooxygenase activity"/>
    <property type="evidence" value="ECO:0007669"/>
    <property type="project" value="UniProtKB-EC"/>
</dbReference>
<dbReference type="RefSeq" id="WP_074950396.1">
    <property type="nucleotide sequence ID" value="NZ_BJXR01000043.1"/>
</dbReference>
<evidence type="ECO:0000313" key="14">
    <source>
        <dbReference type="Proteomes" id="UP000321514"/>
    </source>
</evidence>
<dbReference type="PANTHER" id="PTHR10742:SF410">
    <property type="entry name" value="LYSINE-SPECIFIC HISTONE DEMETHYLASE 2"/>
    <property type="match status" value="1"/>
</dbReference>
<evidence type="ECO:0000256" key="6">
    <source>
        <dbReference type="ARBA" id="ARBA00023002"/>
    </source>
</evidence>
<evidence type="ECO:0000256" key="4">
    <source>
        <dbReference type="ARBA" id="ARBA00012535"/>
    </source>
</evidence>